<dbReference type="EMBL" id="WMIA01000008">
    <property type="protein sequence ID" value="MTF38961.1"/>
    <property type="molecule type" value="Genomic_DNA"/>
</dbReference>
<keyword evidence="1" id="KW-1133">Transmembrane helix</keyword>
<accession>A0A844GV89</accession>
<dbReference type="RefSeq" id="WP_015219022.1">
    <property type="nucleotide sequence ID" value="NZ_WMIA01000008.1"/>
</dbReference>
<sequence length="162" mass="18705">MKVGEIIRIIVFALVGFFVMMWLQPFLYEQRFFGVIKSIPIRDWIQQYYVAAWIVFGFSVLFTVLWYIILLKNQGGSADSFKLLWVVGAGLLVLVVSLAVYFNNQDENGELIQETMFSMIGLFLFDSLFLLYWLPTVTSTPGLLKRKTVPFAIPVNDLMNRN</sequence>
<feature type="transmembrane region" description="Helical" evidence="1">
    <location>
        <begin position="83"/>
        <end position="103"/>
    </location>
</feature>
<evidence type="ECO:0000313" key="2">
    <source>
        <dbReference type="EMBL" id="MTF38961.1"/>
    </source>
</evidence>
<organism evidence="2 3">
    <name type="scientific">Cyanobacterium aponinum 0216</name>
    <dbReference type="NCBI Taxonomy" id="2676140"/>
    <lineage>
        <taxon>Bacteria</taxon>
        <taxon>Bacillati</taxon>
        <taxon>Cyanobacteriota</taxon>
        <taxon>Cyanophyceae</taxon>
        <taxon>Oscillatoriophycideae</taxon>
        <taxon>Chroococcales</taxon>
        <taxon>Geminocystaceae</taxon>
        <taxon>Cyanobacterium</taxon>
    </lineage>
</organism>
<feature type="transmembrane region" description="Helical" evidence="1">
    <location>
        <begin position="48"/>
        <end position="71"/>
    </location>
</feature>
<name>A0A844GV89_9CHRO</name>
<feature type="transmembrane region" description="Helical" evidence="1">
    <location>
        <begin position="6"/>
        <end position="27"/>
    </location>
</feature>
<comment type="caution">
    <text evidence="2">The sequence shown here is derived from an EMBL/GenBank/DDBJ whole genome shotgun (WGS) entry which is preliminary data.</text>
</comment>
<reference evidence="2 3" key="1">
    <citation type="submission" date="2019-11" db="EMBL/GenBank/DDBJ databases">
        <title>Isolation of a new High Light Tolerant Cyanobacteria.</title>
        <authorList>
            <person name="Dobson Z."/>
            <person name="Vaughn N."/>
            <person name="Vaughn M."/>
            <person name="Fromme P."/>
            <person name="Mazor Y."/>
        </authorList>
    </citation>
    <scope>NUCLEOTIDE SEQUENCE [LARGE SCALE GENOMIC DNA]</scope>
    <source>
        <strain evidence="2 3">0216</strain>
    </source>
</reference>
<dbReference type="Proteomes" id="UP000437131">
    <property type="component" value="Unassembled WGS sequence"/>
</dbReference>
<evidence type="ECO:0000313" key="3">
    <source>
        <dbReference type="Proteomes" id="UP000437131"/>
    </source>
</evidence>
<feature type="transmembrane region" description="Helical" evidence="1">
    <location>
        <begin position="115"/>
        <end position="134"/>
    </location>
</feature>
<keyword evidence="1" id="KW-0812">Transmembrane</keyword>
<gene>
    <name evidence="2" type="ORF">GGC33_08465</name>
</gene>
<proteinExistence type="predicted"/>
<evidence type="ECO:0000256" key="1">
    <source>
        <dbReference type="SAM" id="Phobius"/>
    </source>
</evidence>
<protein>
    <submittedName>
        <fullName evidence="2">Uncharacterized protein</fullName>
    </submittedName>
</protein>
<keyword evidence="1" id="KW-0472">Membrane</keyword>
<dbReference type="AlphaFoldDB" id="A0A844GV89"/>